<keyword evidence="3" id="KW-0347">Helicase</keyword>
<dbReference type="InterPro" id="IPR050534">
    <property type="entry name" value="Coronavir_polyprotein_1ab"/>
</dbReference>
<dbReference type="Gene3D" id="3.40.50.300">
    <property type="entry name" value="P-loop containing nucleotide triphosphate hydrolases"/>
    <property type="match status" value="1"/>
</dbReference>
<organism evidence="6 7">
    <name type="scientific">Mycena pura</name>
    <dbReference type="NCBI Taxonomy" id="153505"/>
    <lineage>
        <taxon>Eukaryota</taxon>
        <taxon>Fungi</taxon>
        <taxon>Dikarya</taxon>
        <taxon>Basidiomycota</taxon>
        <taxon>Agaricomycotina</taxon>
        <taxon>Agaricomycetes</taxon>
        <taxon>Agaricomycetidae</taxon>
        <taxon>Agaricales</taxon>
        <taxon>Marasmiineae</taxon>
        <taxon>Mycenaceae</taxon>
        <taxon>Mycena</taxon>
    </lineage>
</organism>
<dbReference type="GO" id="GO:0016787">
    <property type="term" value="F:hydrolase activity"/>
    <property type="evidence" value="ECO:0007669"/>
    <property type="project" value="UniProtKB-KW"/>
</dbReference>
<dbReference type="Pfam" id="PF13087">
    <property type="entry name" value="AAA_12"/>
    <property type="match status" value="1"/>
</dbReference>
<evidence type="ECO:0000256" key="2">
    <source>
        <dbReference type="ARBA" id="ARBA00022801"/>
    </source>
</evidence>
<dbReference type="AlphaFoldDB" id="A0AAD6VDQ4"/>
<comment type="caution">
    <text evidence="6">The sequence shown here is derived from an EMBL/GenBank/DDBJ whole genome shotgun (WGS) entry which is preliminary data.</text>
</comment>
<dbReference type="Proteomes" id="UP001219525">
    <property type="component" value="Unassembled WGS sequence"/>
</dbReference>
<keyword evidence="7" id="KW-1185">Reference proteome</keyword>
<keyword evidence="4" id="KW-0067">ATP-binding</keyword>
<evidence type="ECO:0000256" key="3">
    <source>
        <dbReference type="ARBA" id="ARBA00022806"/>
    </source>
</evidence>
<dbReference type="InterPro" id="IPR041679">
    <property type="entry name" value="DNA2/NAM7-like_C"/>
</dbReference>
<protein>
    <recommendedName>
        <fullName evidence="5">DNA2/NAM7 helicase-like C-terminal domain-containing protein</fullName>
    </recommendedName>
</protein>
<keyword evidence="2" id="KW-0378">Hydrolase</keyword>
<gene>
    <name evidence="6" type="ORF">GGX14DRAFT_632127</name>
</gene>
<dbReference type="PANTHER" id="PTHR43788:SF8">
    <property type="entry name" value="DNA-BINDING PROTEIN SMUBP-2"/>
    <property type="match status" value="1"/>
</dbReference>
<reference evidence="6" key="1">
    <citation type="submission" date="2023-03" db="EMBL/GenBank/DDBJ databases">
        <title>Massive genome expansion in bonnet fungi (Mycena s.s.) driven by repeated elements and novel gene families across ecological guilds.</title>
        <authorList>
            <consortium name="Lawrence Berkeley National Laboratory"/>
            <person name="Harder C.B."/>
            <person name="Miyauchi S."/>
            <person name="Viragh M."/>
            <person name="Kuo A."/>
            <person name="Thoen E."/>
            <person name="Andreopoulos B."/>
            <person name="Lu D."/>
            <person name="Skrede I."/>
            <person name="Drula E."/>
            <person name="Henrissat B."/>
            <person name="Morin E."/>
            <person name="Kohler A."/>
            <person name="Barry K."/>
            <person name="LaButti K."/>
            <person name="Morin E."/>
            <person name="Salamov A."/>
            <person name="Lipzen A."/>
            <person name="Mereny Z."/>
            <person name="Hegedus B."/>
            <person name="Baldrian P."/>
            <person name="Stursova M."/>
            <person name="Weitz H."/>
            <person name="Taylor A."/>
            <person name="Grigoriev I.V."/>
            <person name="Nagy L.G."/>
            <person name="Martin F."/>
            <person name="Kauserud H."/>
        </authorList>
    </citation>
    <scope>NUCLEOTIDE SEQUENCE</scope>
    <source>
        <strain evidence="6">9144</strain>
    </source>
</reference>
<accession>A0AAD6VDQ4</accession>
<feature type="domain" description="DNA2/NAM7 helicase-like C-terminal" evidence="5">
    <location>
        <begin position="118"/>
        <end position="246"/>
    </location>
</feature>
<proteinExistence type="predicted"/>
<dbReference type="EMBL" id="JARJCW010000030">
    <property type="protein sequence ID" value="KAJ7209786.1"/>
    <property type="molecule type" value="Genomic_DNA"/>
</dbReference>
<dbReference type="GO" id="GO:0005524">
    <property type="term" value="F:ATP binding"/>
    <property type="evidence" value="ECO:0007669"/>
    <property type="project" value="UniProtKB-KW"/>
</dbReference>
<keyword evidence="1" id="KW-0547">Nucleotide-binding</keyword>
<evidence type="ECO:0000259" key="5">
    <source>
        <dbReference type="Pfam" id="PF13087"/>
    </source>
</evidence>
<dbReference type="PANTHER" id="PTHR43788">
    <property type="entry name" value="DNA2/NAM7 HELICASE FAMILY MEMBER"/>
    <property type="match status" value="1"/>
</dbReference>
<dbReference type="InterPro" id="IPR027417">
    <property type="entry name" value="P-loop_NTPase"/>
</dbReference>
<evidence type="ECO:0000256" key="4">
    <source>
        <dbReference type="ARBA" id="ARBA00022840"/>
    </source>
</evidence>
<name>A0AAD6VDQ4_9AGAR</name>
<evidence type="ECO:0000313" key="6">
    <source>
        <dbReference type="EMBL" id="KAJ7209786.1"/>
    </source>
</evidence>
<evidence type="ECO:0000313" key="7">
    <source>
        <dbReference type="Proteomes" id="UP001219525"/>
    </source>
</evidence>
<dbReference type="GO" id="GO:0043139">
    <property type="term" value="F:5'-3' DNA helicase activity"/>
    <property type="evidence" value="ECO:0007669"/>
    <property type="project" value="TreeGrafter"/>
</dbReference>
<dbReference type="SUPFAM" id="SSF52540">
    <property type="entry name" value="P-loop containing nucleoside triphosphate hydrolases"/>
    <property type="match status" value="1"/>
</dbReference>
<sequence>MTPSLNPDLGEFVSTIYSRAFKPQKVQAKQLATELKLIEKDIGADLGVDPQILRDVQNFLLALSAVMLRKPQTTLHPPTIIVNRQAAVDISNPLAPHPISLALVRLQTESKRPEGVGYEAHVRGEAALAAALITSLRRCCPGEDIFVATPHRIQRQAVRAALGQAQLTDLVREMEDLALEQSPERHPLGTVTVDTIERLQGSEAGFVICLFSLPLQAVPDLPFLLERRRLNVAISRAKTLCILIASSVVLRPPVSVLAKDETAKGYTFLRAFEDRAWSSTITLDVDKF</sequence>
<evidence type="ECO:0000256" key="1">
    <source>
        <dbReference type="ARBA" id="ARBA00022741"/>
    </source>
</evidence>